<evidence type="ECO:0000313" key="7">
    <source>
        <dbReference type="Proteomes" id="UP000234212"/>
    </source>
</evidence>
<dbReference type="AlphaFoldDB" id="A0A0J6TR86"/>
<name>A0A0J6TR86_LACRH</name>
<dbReference type="Proteomes" id="UP000307517">
    <property type="component" value="Unassembled WGS sequence"/>
</dbReference>
<reference evidence="2 10" key="5">
    <citation type="submission" date="2020-07" db="EMBL/GenBank/DDBJ databases">
        <title>Organ Donor 1.</title>
        <authorList>
            <person name="Marsh A.J."/>
            <person name="Azcarate-Peril M.A."/>
        </authorList>
    </citation>
    <scope>NUCLEOTIDE SEQUENCE [LARGE SCALE GENOMIC DNA]</scope>
    <source>
        <strain evidence="2 10">AMC0712</strain>
    </source>
</reference>
<evidence type="ECO:0000313" key="2">
    <source>
        <dbReference type="EMBL" id="NZA05778.1"/>
    </source>
</evidence>
<protein>
    <submittedName>
        <fullName evidence="1">Uncharacterized protein</fullName>
    </submittedName>
</protein>
<dbReference type="OMA" id="PSRKNYQ"/>
<dbReference type="EMBL" id="PKJX01000012">
    <property type="protein sequence ID" value="PLA55161.1"/>
    <property type="molecule type" value="Genomic_DNA"/>
</dbReference>
<gene>
    <name evidence="3" type="ORF">BWR10_09175</name>
    <name evidence="4" type="ORF">CYJ91_13960</name>
    <name evidence="5" type="ORF">E6L36_05200</name>
    <name evidence="2" type="ORF">H0N82_11950</name>
    <name evidence="1" type="ORF">HWN39_12110</name>
</gene>
<reference evidence="4 7" key="2">
    <citation type="submission" date="2017-12" db="EMBL/GenBank/DDBJ databases">
        <title>Phylogenetic diversity of female urinary microbiome.</title>
        <authorList>
            <person name="Thomas-White K."/>
            <person name="Wolfe A.J."/>
        </authorList>
    </citation>
    <scope>NUCLEOTIDE SEQUENCE [LARGE SCALE GENOMIC DNA]</scope>
    <source>
        <strain evidence="4 7">UMB0004</strain>
    </source>
</reference>
<comment type="caution">
    <text evidence="1">The sequence shown here is derived from an EMBL/GenBank/DDBJ whole genome shotgun (WGS) entry which is preliminary data.</text>
</comment>
<evidence type="ECO:0000313" key="5">
    <source>
        <dbReference type="EMBL" id="THC79851.1"/>
    </source>
</evidence>
<evidence type="ECO:0000313" key="1">
    <source>
        <dbReference type="EMBL" id="NVO89217.1"/>
    </source>
</evidence>
<evidence type="ECO:0000313" key="9">
    <source>
        <dbReference type="Proteomes" id="UP000542889"/>
    </source>
</evidence>
<dbReference type="Proteomes" id="UP000189067">
    <property type="component" value="Unassembled WGS sequence"/>
</dbReference>
<dbReference type="EMBL" id="MTJY01000036">
    <property type="protein sequence ID" value="ONN74427.1"/>
    <property type="molecule type" value="Genomic_DNA"/>
</dbReference>
<dbReference type="STRING" id="47715.AWJ15_05075"/>
<reference evidence="5 8" key="3">
    <citation type="submission" date="2019-04" db="EMBL/GenBank/DDBJ databases">
        <title>Genome Announcement to Ensure Probiotic Safety of Lactobacillus rhamnosus UBLR-58.</title>
        <authorList>
            <person name="Sulthana A."/>
            <person name="Lakshmi S.G."/>
            <person name="Madempudi R.S."/>
        </authorList>
    </citation>
    <scope>NUCLEOTIDE SEQUENCE [LARGE SCALE GENOMIC DNA]</scope>
    <source>
        <strain evidence="5 8">UBLR-58</strain>
    </source>
</reference>
<evidence type="ECO:0000313" key="4">
    <source>
        <dbReference type="EMBL" id="PLA55161.1"/>
    </source>
</evidence>
<dbReference type="RefSeq" id="WP_005686010.1">
    <property type="nucleotide sequence ID" value="NZ_BSWG01000019.1"/>
</dbReference>
<evidence type="ECO:0000313" key="6">
    <source>
        <dbReference type="Proteomes" id="UP000189067"/>
    </source>
</evidence>
<proteinExistence type="predicted"/>
<reference evidence="1 9" key="4">
    <citation type="submission" date="2020-06" db="EMBL/GenBank/DDBJ databases">
        <title>Lactobacillus rhamnosus QC,genome.</title>
        <authorList>
            <person name="Yi H."/>
            <person name="Jin M."/>
        </authorList>
    </citation>
    <scope>NUCLEOTIDE SEQUENCE [LARGE SCALE GENOMIC DNA]</scope>
    <source>
        <strain evidence="1 9">QC</strain>
    </source>
</reference>
<sequence length="85" mass="10079">MKADSPDDLRLNPKQFANLVVGSHQVPDDKDPETIVKRKLTLYLTAYYLAERFNELQEETLSHSPSRENFNQLLKKLEEERFQDW</sequence>
<evidence type="ECO:0000313" key="3">
    <source>
        <dbReference type="EMBL" id="ONN74427.1"/>
    </source>
</evidence>
<accession>A0A0J6TR86</accession>
<dbReference type="EMBL" id="SSHM01000001">
    <property type="protein sequence ID" value="THC79851.1"/>
    <property type="molecule type" value="Genomic_DNA"/>
</dbReference>
<dbReference type="EMBL" id="JACCKI010000011">
    <property type="protein sequence ID" value="NZA05778.1"/>
    <property type="molecule type" value="Genomic_DNA"/>
</dbReference>
<dbReference type="Proteomes" id="UP000234212">
    <property type="component" value="Unassembled WGS sequence"/>
</dbReference>
<dbReference type="GeneID" id="69832335"/>
<accession>A0A2A5L4F0</accession>
<dbReference type="Proteomes" id="UP000542889">
    <property type="component" value="Unassembled WGS sequence"/>
</dbReference>
<organism evidence="1 9">
    <name type="scientific">Lacticaseibacillus rhamnosus</name>
    <name type="common">Lactobacillus rhamnosus</name>
    <dbReference type="NCBI Taxonomy" id="47715"/>
    <lineage>
        <taxon>Bacteria</taxon>
        <taxon>Bacillati</taxon>
        <taxon>Bacillota</taxon>
        <taxon>Bacilli</taxon>
        <taxon>Lactobacillales</taxon>
        <taxon>Lactobacillaceae</taxon>
        <taxon>Lacticaseibacillus</taxon>
    </lineage>
</organism>
<dbReference type="EMBL" id="JABXWP010000022">
    <property type="protein sequence ID" value="NVO89217.1"/>
    <property type="molecule type" value="Genomic_DNA"/>
</dbReference>
<dbReference type="Proteomes" id="UP000552935">
    <property type="component" value="Unassembled WGS sequence"/>
</dbReference>
<evidence type="ECO:0000313" key="10">
    <source>
        <dbReference type="Proteomes" id="UP000552935"/>
    </source>
</evidence>
<dbReference type="OrthoDB" id="2298311at2"/>
<evidence type="ECO:0000313" key="8">
    <source>
        <dbReference type="Proteomes" id="UP000307517"/>
    </source>
</evidence>
<reference evidence="3 6" key="1">
    <citation type="submission" date="2017-01" db="EMBL/GenBank/DDBJ databases">
        <title>In silico prediction, in vitro antibacterial spectrum and physicochemical properties of a putative bacteriocin produced by Lactobacillus rhamnosus strain L156.4.</title>
        <authorList>
            <person name="Silveira A.M."/>
            <person name="Monteiro A.S."/>
            <person name="Santos V.L."/>
            <person name="Nicoli J.R."/>
            <person name="Azevedo V."/>
            <person name="Soares S.C."/>
            <person name="Castro-Oliveira L."/>
            <person name="Dias-Souza M.V."/>
            <person name="Nardi R.M."/>
        </authorList>
    </citation>
    <scope>NUCLEOTIDE SEQUENCE [LARGE SCALE GENOMIC DNA]</scope>
    <source>
        <strain evidence="3 6">L156.4</strain>
    </source>
</reference>